<dbReference type="Proteomes" id="UP000238479">
    <property type="component" value="Chromosome 7"/>
</dbReference>
<name>A0A2P6PCD6_ROSCH</name>
<evidence type="ECO:0000313" key="1">
    <source>
        <dbReference type="EMBL" id="PRQ19584.1"/>
    </source>
</evidence>
<reference evidence="1 2" key="1">
    <citation type="journal article" date="2018" name="Nat. Genet.">
        <title>The Rosa genome provides new insights in the design of modern roses.</title>
        <authorList>
            <person name="Bendahmane M."/>
        </authorList>
    </citation>
    <scope>NUCLEOTIDE SEQUENCE [LARGE SCALE GENOMIC DNA]</scope>
    <source>
        <strain evidence="2">cv. Old Blush</strain>
    </source>
</reference>
<evidence type="ECO:0000313" key="2">
    <source>
        <dbReference type="Proteomes" id="UP000238479"/>
    </source>
</evidence>
<dbReference type="AlphaFoldDB" id="A0A2P6PCD6"/>
<protein>
    <submittedName>
        <fullName evidence="1">Uncharacterized protein</fullName>
    </submittedName>
</protein>
<dbReference type="Gramene" id="PRQ19584">
    <property type="protein sequence ID" value="PRQ19584"/>
    <property type="gene ID" value="RchiOBHm_Chr7g0218771"/>
</dbReference>
<gene>
    <name evidence="1" type="ORF">RchiOBHm_Chr7g0218771</name>
</gene>
<accession>A0A2P6PCD6</accession>
<dbReference type="EMBL" id="PDCK01000045">
    <property type="protein sequence ID" value="PRQ19584.1"/>
    <property type="molecule type" value="Genomic_DNA"/>
</dbReference>
<keyword evidence="2" id="KW-1185">Reference proteome</keyword>
<proteinExistence type="predicted"/>
<organism evidence="1 2">
    <name type="scientific">Rosa chinensis</name>
    <name type="common">China rose</name>
    <dbReference type="NCBI Taxonomy" id="74649"/>
    <lineage>
        <taxon>Eukaryota</taxon>
        <taxon>Viridiplantae</taxon>
        <taxon>Streptophyta</taxon>
        <taxon>Embryophyta</taxon>
        <taxon>Tracheophyta</taxon>
        <taxon>Spermatophyta</taxon>
        <taxon>Magnoliopsida</taxon>
        <taxon>eudicotyledons</taxon>
        <taxon>Gunneridae</taxon>
        <taxon>Pentapetalae</taxon>
        <taxon>rosids</taxon>
        <taxon>fabids</taxon>
        <taxon>Rosales</taxon>
        <taxon>Rosaceae</taxon>
        <taxon>Rosoideae</taxon>
        <taxon>Rosoideae incertae sedis</taxon>
        <taxon>Rosa</taxon>
    </lineage>
</organism>
<sequence length="76" mass="8862">MSGISKNVSEELSYERSSDDHMPHIYNIIRYGKDVVKHDLQNCKNWNRFLKSTALSMGNNHEYDMAVKVEKARSMI</sequence>
<comment type="caution">
    <text evidence="1">The sequence shown here is derived from an EMBL/GenBank/DDBJ whole genome shotgun (WGS) entry which is preliminary data.</text>
</comment>